<dbReference type="Pfam" id="PF00046">
    <property type="entry name" value="Homeodomain"/>
    <property type="match status" value="1"/>
</dbReference>
<keyword evidence="16" id="KW-1185">Reference proteome</keyword>
<evidence type="ECO:0000256" key="11">
    <source>
        <dbReference type="RuleBase" id="RU000682"/>
    </source>
</evidence>
<dbReference type="InterPro" id="IPR017970">
    <property type="entry name" value="Homeobox_CS"/>
</dbReference>
<dbReference type="InterPro" id="IPR050453">
    <property type="entry name" value="LIM_Homeobox_TF"/>
</dbReference>
<evidence type="ECO:0000256" key="5">
    <source>
        <dbReference type="ARBA" id="ARBA00023038"/>
    </source>
</evidence>
<name>A0A8S0Z6X0_ARCPL</name>
<evidence type="ECO:0000256" key="7">
    <source>
        <dbReference type="ARBA" id="ARBA00023155"/>
    </source>
</evidence>
<dbReference type="EMBL" id="CADEBC010000208">
    <property type="protein sequence ID" value="CAB3226207.1"/>
    <property type="molecule type" value="Genomic_DNA"/>
</dbReference>
<evidence type="ECO:0000259" key="14">
    <source>
        <dbReference type="PROSITE" id="PS50071"/>
    </source>
</evidence>
<dbReference type="SMART" id="SM00132">
    <property type="entry name" value="LIM"/>
    <property type="match status" value="2"/>
</dbReference>
<proteinExistence type="predicted"/>
<dbReference type="Proteomes" id="UP000494106">
    <property type="component" value="Unassembled WGS sequence"/>
</dbReference>
<keyword evidence="8 9" id="KW-0539">Nucleus</keyword>
<protein>
    <recommendedName>
        <fullName evidence="17">Protein apterous</fullName>
    </recommendedName>
</protein>
<evidence type="ECO:0000256" key="3">
    <source>
        <dbReference type="ARBA" id="ARBA00022737"/>
    </source>
</evidence>
<dbReference type="PROSITE" id="PS00027">
    <property type="entry name" value="HOMEOBOX_1"/>
    <property type="match status" value="1"/>
</dbReference>
<dbReference type="CDD" id="cd09369">
    <property type="entry name" value="LIM1_Lhx2_Lhx9"/>
    <property type="match status" value="1"/>
</dbReference>
<dbReference type="CDD" id="cd00086">
    <property type="entry name" value="homeodomain"/>
    <property type="match status" value="1"/>
</dbReference>
<dbReference type="InterPro" id="IPR009057">
    <property type="entry name" value="Homeodomain-like_sf"/>
</dbReference>
<evidence type="ECO:0000256" key="12">
    <source>
        <dbReference type="SAM" id="MobiDB-lite"/>
    </source>
</evidence>
<dbReference type="Pfam" id="PF00412">
    <property type="entry name" value="LIM"/>
    <property type="match status" value="2"/>
</dbReference>
<dbReference type="InterPro" id="IPR001781">
    <property type="entry name" value="Znf_LIM"/>
</dbReference>
<evidence type="ECO:0000256" key="9">
    <source>
        <dbReference type="PROSITE-ProRule" id="PRU00108"/>
    </source>
</evidence>
<dbReference type="GO" id="GO:0005634">
    <property type="term" value="C:nucleus"/>
    <property type="evidence" value="ECO:0007669"/>
    <property type="project" value="UniProtKB-SubCell"/>
</dbReference>
<evidence type="ECO:0000256" key="8">
    <source>
        <dbReference type="ARBA" id="ARBA00023242"/>
    </source>
</evidence>
<dbReference type="GO" id="GO:0000981">
    <property type="term" value="F:DNA-binding transcription factor activity, RNA polymerase II-specific"/>
    <property type="evidence" value="ECO:0007669"/>
    <property type="project" value="InterPro"/>
</dbReference>
<keyword evidence="3" id="KW-0677">Repeat</keyword>
<evidence type="ECO:0000259" key="13">
    <source>
        <dbReference type="PROSITE" id="PS50023"/>
    </source>
</evidence>
<evidence type="ECO:0000256" key="6">
    <source>
        <dbReference type="ARBA" id="ARBA00023125"/>
    </source>
</evidence>
<reference evidence="15 16" key="1">
    <citation type="submission" date="2020-04" db="EMBL/GenBank/DDBJ databases">
        <authorList>
            <person name="Wallbank WR R."/>
            <person name="Pardo Diaz C."/>
            <person name="Kozak K."/>
            <person name="Martin S."/>
            <person name="Jiggins C."/>
            <person name="Moest M."/>
            <person name="Warren A I."/>
            <person name="Byers J.R.P. K."/>
            <person name="Montejo-Kovacevich G."/>
            <person name="Yen C E."/>
        </authorList>
    </citation>
    <scope>NUCLEOTIDE SEQUENCE [LARGE SCALE GENOMIC DNA]</scope>
</reference>
<dbReference type="SUPFAM" id="SSF57716">
    <property type="entry name" value="Glucocorticoid receptor-like (DNA-binding domain)"/>
    <property type="match status" value="2"/>
</dbReference>
<dbReference type="SMART" id="SM00389">
    <property type="entry name" value="HOX"/>
    <property type="match status" value="1"/>
</dbReference>
<evidence type="ECO:0000313" key="15">
    <source>
        <dbReference type="EMBL" id="CAB3226207.1"/>
    </source>
</evidence>
<dbReference type="PROSITE" id="PS50023">
    <property type="entry name" value="LIM_DOMAIN_2"/>
    <property type="match status" value="2"/>
</dbReference>
<dbReference type="Gene3D" id="1.10.10.60">
    <property type="entry name" value="Homeodomain-like"/>
    <property type="match status" value="1"/>
</dbReference>
<dbReference type="GO" id="GO:0030182">
    <property type="term" value="P:neuron differentiation"/>
    <property type="evidence" value="ECO:0007669"/>
    <property type="project" value="TreeGrafter"/>
</dbReference>
<feature type="domain" description="LIM zinc-binding" evidence="13">
    <location>
        <begin position="218"/>
        <end position="280"/>
    </location>
</feature>
<keyword evidence="6 9" id="KW-0238">DNA-binding</keyword>
<comment type="subcellular location">
    <subcellularLocation>
        <location evidence="1 9 11">Nucleus</location>
    </subcellularLocation>
</comment>
<keyword evidence="7 9" id="KW-0371">Homeobox</keyword>
<dbReference type="FunFam" id="2.10.110.10:FF:000177">
    <property type="entry name" value="LIM homeobox 9"/>
    <property type="match status" value="1"/>
</dbReference>
<feature type="domain" description="LIM zinc-binding" evidence="13">
    <location>
        <begin position="156"/>
        <end position="217"/>
    </location>
</feature>
<evidence type="ECO:0000313" key="16">
    <source>
        <dbReference type="Proteomes" id="UP000494106"/>
    </source>
</evidence>
<dbReference type="PROSITE" id="PS50071">
    <property type="entry name" value="HOMEOBOX_2"/>
    <property type="match status" value="1"/>
</dbReference>
<accession>A0A8S0Z6X0</accession>
<dbReference type="PANTHER" id="PTHR24208">
    <property type="entry name" value="LIM/HOMEOBOX PROTEIN LHX"/>
    <property type="match status" value="1"/>
</dbReference>
<dbReference type="GO" id="GO:0000977">
    <property type="term" value="F:RNA polymerase II transcription regulatory region sequence-specific DNA binding"/>
    <property type="evidence" value="ECO:0007669"/>
    <property type="project" value="TreeGrafter"/>
</dbReference>
<dbReference type="PROSITE" id="PS00478">
    <property type="entry name" value="LIM_DOMAIN_1"/>
    <property type="match status" value="1"/>
</dbReference>
<dbReference type="PANTHER" id="PTHR24208:SF168">
    <property type="entry name" value="PROTEIN APTEROUS"/>
    <property type="match status" value="1"/>
</dbReference>
<comment type="caution">
    <text evidence="15">The sequence shown here is derived from an EMBL/GenBank/DDBJ whole genome shotgun (WGS) entry which is preliminary data.</text>
</comment>
<evidence type="ECO:0000256" key="1">
    <source>
        <dbReference type="ARBA" id="ARBA00004123"/>
    </source>
</evidence>
<evidence type="ECO:0008006" key="17">
    <source>
        <dbReference type="Google" id="ProtNLM"/>
    </source>
</evidence>
<dbReference type="Gene3D" id="2.10.110.10">
    <property type="entry name" value="Cysteine Rich Protein"/>
    <property type="match status" value="2"/>
</dbReference>
<feature type="region of interest" description="Disordered" evidence="12">
    <location>
        <begin position="122"/>
        <end position="156"/>
    </location>
</feature>
<feature type="region of interest" description="Disordered" evidence="12">
    <location>
        <begin position="460"/>
        <end position="492"/>
    </location>
</feature>
<dbReference type="SUPFAM" id="SSF46689">
    <property type="entry name" value="Homeodomain-like"/>
    <property type="match status" value="1"/>
</dbReference>
<organism evidence="15 16">
    <name type="scientific">Arctia plantaginis</name>
    <name type="common">Wood tiger moth</name>
    <name type="synonym">Phalaena plantaginis</name>
    <dbReference type="NCBI Taxonomy" id="874455"/>
    <lineage>
        <taxon>Eukaryota</taxon>
        <taxon>Metazoa</taxon>
        <taxon>Ecdysozoa</taxon>
        <taxon>Arthropoda</taxon>
        <taxon>Hexapoda</taxon>
        <taxon>Insecta</taxon>
        <taxon>Pterygota</taxon>
        <taxon>Neoptera</taxon>
        <taxon>Endopterygota</taxon>
        <taxon>Lepidoptera</taxon>
        <taxon>Glossata</taxon>
        <taxon>Ditrysia</taxon>
        <taxon>Noctuoidea</taxon>
        <taxon>Erebidae</taxon>
        <taxon>Arctiinae</taxon>
        <taxon>Arctia</taxon>
    </lineage>
</organism>
<feature type="DNA-binding region" description="Homeobox" evidence="9">
    <location>
        <begin position="379"/>
        <end position="438"/>
    </location>
</feature>
<evidence type="ECO:0000256" key="2">
    <source>
        <dbReference type="ARBA" id="ARBA00022723"/>
    </source>
</evidence>
<sequence length="492" mass="55106">MVNEKNCKHLLRRNALASRKKLVNRFKKKILLVGRGVALGGDRPTFAGWGVRPESVAHRLRRATHACLASECCSVVGQRPIHSKIANEKIEPQMGVYEERGTMHWQQSERYITSAYEGGGDLSPVAPATSPGSPRDCISCRKREPPDETPQPPSEDACAGCGSRITDRYYLLALERRWHTPCLKCCECKMPLDSEQRCYARDSNIFCKNDYFRLYGSKRCARCNTPISASELVMRARDLVFHVHCFSCALCSTPLNKGDTFGIRDAAVYCRLHYETMPEYGAHMAIPGPPQMCPGPYGGPPPGPQYPPYPSPEFARVDTDVPKGPFFNGSTAPPPRQKGRPRKKKPKDQDIMSANLDLNPDYLEMGFRGGAGLGSTSRTKRMRTSFKHHQLRTMKSYFAINHNPDAKDLKQLSQKTGLPKRVLQVWFQNARAKWRRMVTKQENKMTDKCSPDASLEMDMYHGPMGSIQSLPPHSPPYSVMGGPPSPNSMDCP</sequence>
<gene>
    <name evidence="15" type="ORF">APLA_LOCUS2758</name>
</gene>
<keyword evidence="4 10" id="KW-0862">Zinc</keyword>
<evidence type="ECO:0000256" key="4">
    <source>
        <dbReference type="ARBA" id="ARBA00022833"/>
    </source>
</evidence>
<dbReference type="GO" id="GO:0046872">
    <property type="term" value="F:metal ion binding"/>
    <property type="evidence" value="ECO:0007669"/>
    <property type="project" value="UniProtKB-KW"/>
</dbReference>
<feature type="domain" description="Homeobox" evidence="14">
    <location>
        <begin position="377"/>
        <end position="437"/>
    </location>
</feature>
<keyword evidence="5 10" id="KW-0440">LIM domain</keyword>
<keyword evidence="2 10" id="KW-0479">Metal-binding</keyword>
<dbReference type="OrthoDB" id="9990008at2759"/>
<dbReference type="FunFam" id="2.10.110.10:FF:000033">
    <property type="entry name" value="LIM/homeobox protein Lhx9 isoform X2"/>
    <property type="match status" value="1"/>
</dbReference>
<dbReference type="AlphaFoldDB" id="A0A8S0Z6X0"/>
<dbReference type="InterPro" id="IPR001356">
    <property type="entry name" value="HD"/>
</dbReference>
<feature type="region of interest" description="Disordered" evidence="12">
    <location>
        <begin position="320"/>
        <end position="351"/>
    </location>
</feature>
<dbReference type="CDD" id="cd09377">
    <property type="entry name" value="LIM2_Lhx2_Lhx9"/>
    <property type="match status" value="1"/>
</dbReference>
<evidence type="ECO:0000256" key="10">
    <source>
        <dbReference type="PROSITE-ProRule" id="PRU00125"/>
    </source>
</evidence>
<feature type="compositionally biased region" description="Basic residues" evidence="12">
    <location>
        <begin position="337"/>
        <end position="346"/>
    </location>
</feature>
<dbReference type="FunFam" id="1.10.10.60:FF:000027">
    <property type="entry name" value="LIM/homeobox protein Lhx9"/>
    <property type="match status" value="1"/>
</dbReference>